<dbReference type="Proteomes" id="UP001596492">
    <property type="component" value="Unassembled WGS sequence"/>
</dbReference>
<reference evidence="2" key="1">
    <citation type="journal article" date="2019" name="Int. J. Syst. Evol. Microbiol.">
        <title>The Global Catalogue of Microorganisms (GCM) 10K type strain sequencing project: providing services to taxonomists for standard genome sequencing and annotation.</title>
        <authorList>
            <consortium name="The Broad Institute Genomics Platform"/>
            <consortium name="The Broad Institute Genome Sequencing Center for Infectious Disease"/>
            <person name="Wu L."/>
            <person name="Ma J."/>
        </authorList>
    </citation>
    <scope>NUCLEOTIDE SEQUENCE [LARGE SCALE GENOMIC DNA]</scope>
    <source>
        <strain evidence="2">CCUG 51308</strain>
    </source>
</reference>
<name>A0ABW2IPN1_9PROT</name>
<dbReference type="EMBL" id="JBHTBR010000007">
    <property type="protein sequence ID" value="MFC7292871.1"/>
    <property type="molecule type" value="Genomic_DNA"/>
</dbReference>
<gene>
    <name evidence="1" type="ORF">ACFQS8_14680</name>
</gene>
<organism evidence="1 2">
    <name type="scientific">Hirschia litorea</name>
    <dbReference type="NCBI Taxonomy" id="1199156"/>
    <lineage>
        <taxon>Bacteria</taxon>
        <taxon>Pseudomonadati</taxon>
        <taxon>Pseudomonadota</taxon>
        <taxon>Alphaproteobacteria</taxon>
        <taxon>Hyphomonadales</taxon>
        <taxon>Hyphomonadaceae</taxon>
        <taxon>Hirschia</taxon>
    </lineage>
</organism>
<proteinExistence type="predicted"/>
<dbReference type="Pfam" id="PF13618">
    <property type="entry name" value="Gluconate_2-dh3"/>
    <property type="match status" value="1"/>
</dbReference>
<sequence length="191" mass="20978">MSEIKINRRLFIGGALFVVSATGLVGCASDEGDVEHIAKGGQFFNAKELTTLHDVSELMIPVTATPGAKDAQVAAVIDALMLSWASETTKALFRDQLAAFDGLARGAYNKDFLKLPRDARFSILEDVDKVAFSNEEAIDSAGYRHLKEIIFHVYYTSEQASKDYVPVPGRYAGNLTLSEYETLMQENAYGR</sequence>
<dbReference type="RefSeq" id="WP_382168736.1">
    <property type="nucleotide sequence ID" value="NZ_JBHTBR010000007.1"/>
</dbReference>
<comment type="caution">
    <text evidence="1">The sequence shown here is derived from an EMBL/GenBank/DDBJ whole genome shotgun (WGS) entry which is preliminary data.</text>
</comment>
<evidence type="ECO:0000313" key="1">
    <source>
        <dbReference type="EMBL" id="MFC7292871.1"/>
    </source>
</evidence>
<dbReference type="GO" id="GO:0016491">
    <property type="term" value="F:oxidoreductase activity"/>
    <property type="evidence" value="ECO:0007669"/>
    <property type="project" value="UniProtKB-KW"/>
</dbReference>
<keyword evidence="2" id="KW-1185">Reference proteome</keyword>
<dbReference type="InterPro" id="IPR027056">
    <property type="entry name" value="Gluconate_2DH_su3"/>
</dbReference>
<dbReference type="EC" id="1.-.-.-" evidence="1"/>
<accession>A0ABW2IPN1</accession>
<dbReference type="PROSITE" id="PS51257">
    <property type="entry name" value="PROKAR_LIPOPROTEIN"/>
    <property type="match status" value="1"/>
</dbReference>
<protein>
    <submittedName>
        <fullName evidence="1">Gluconate 2-dehydrogenase subunit 3 family protein</fullName>
        <ecNumber evidence="1">1.-.-.-</ecNumber>
    </submittedName>
</protein>
<keyword evidence="1" id="KW-0560">Oxidoreductase</keyword>
<evidence type="ECO:0000313" key="2">
    <source>
        <dbReference type="Proteomes" id="UP001596492"/>
    </source>
</evidence>